<keyword evidence="6" id="KW-0963">Cytoplasm</keyword>
<dbReference type="EMBL" id="JAWQEG010003398">
    <property type="protein sequence ID" value="KAK3866438.1"/>
    <property type="molecule type" value="Genomic_DNA"/>
</dbReference>
<evidence type="ECO:0000256" key="15">
    <source>
        <dbReference type="SAM" id="Coils"/>
    </source>
</evidence>
<protein>
    <recommendedName>
        <fullName evidence="4">Protein kibra</fullName>
    </recommendedName>
</protein>
<feature type="compositionally biased region" description="Low complexity" evidence="16">
    <location>
        <begin position="875"/>
        <end position="885"/>
    </location>
</feature>
<dbReference type="CDD" id="cd00201">
    <property type="entry name" value="WW"/>
    <property type="match status" value="1"/>
</dbReference>
<feature type="domain" description="C2" evidence="17">
    <location>
        <begin position="708"/>
        <end position="834"/>
    </location>
</feature>
<dbReference type="PANTHER" id="PTHR14791">
    <property type="entry name" value="BOMB/KIRA PROTEINS"/>
    <property type="match status" value="1"/>
</dbReference>
<feature type="coiled-coil region" evidence="15">
    <location>
        <begin position="1093"/>
        <end position="1127"/>
    </location>
</feature>
<dbReference type="GO" id="GO:0016477">
    <property type="term" value="P:cell migration"/>
    <property type="evidence" value="ECO:0007669"/>
    <property type="project" value="TreeGrafter"/>
</dbReference>
<dbReference type="GO" id="GO:0006355">
    <property type="term" value="P:regulation of DNA-templated transcription"/>
    <property type="evidence" value="ECO:0007669"/>
    <property type="project" value="TreeGrafter"/>
</dbReference>
<evidence type="ECO:0000256" key="14">
    <source>
        <dbReference type="ARBA" id="ARBA00025969"/>
    </source>
</evidence>
<evidence type="ECO:0000256" key="5">
    <source>
        <dbReference type="ARBA" id="ARBA00022475"/>
    </source>
</evidence>
<evidence type="ECO:0000256" key="4">
    <source>
        <dbReference type="ARBA" id="ARBA00013712"/>
    </source>
</evidence>
<dbReference type="Proteomes" id="UP001286313">
    <property type="component" value="Unassembled WGS sequence"/>
</dbReference>
<dbReference type="InterPro" id="IPR000008">
    <property type="entry name" value="C2_dom"/>
</dbReference>
<feature type="region of interest" description="Disordered" evidence="16">
    <location>
        <begin position="1208"/>
        <end position="1242"/>
    </location>
</feature>
<sequence length="1374" mass="151148">YTKAQTFADCVGHELPYGWEECLDSQIGIYYVDHLNKQNQIEDPRLAWRQVQEAMLSEYLCLAQNDLTAKQDIMQVKAQRLALAQDQYQHLSTTLTNLFSSRSSSFAQDQYQHLSTTLTNLFSSRSSLSSGGSSTSRWDPDLLKTDVVMARNRVGRLKRELHQIKHEVANTEAGMQTLAQVQEKLSGLTTGYSVEEAQAIVAQLRNIEESLRAGEKEKAELIKSLTVLREDIISAETTQAIEANIEKAAAEKHSTASQTDFCGEGMPLGARLAELTRLKLEYDSAKGTLKGLQHDLAELEERLSPEDLQGDRDRVILIQEKENLLREFRSVRSYSHDPLQICELDAKIIELECDLAKALEVSNKAVAERLALQEQRQDLLCRLRDTVRVMVGLEAQLRSLSASTLSVSSSSSLGSLSTSSKGSLSSLSFTDIYGGQQYSSSEHVALNMSELQKRVERLLKSNSEADRQYAEKLRSLEESSGNSGALSQSMLSLSPRSSLSSLSPPTSACEPISGHDPLGSQKLLISGEGSCNVNGSLANVDLNTVQDRLVELCLSPVNTNTTTGTTTTTTTTIDAAAAAAAGGSSSSSSSNNYNQTTSMVTKLTTTTKHLDTTTLLGNKQVKEMTEYDLNNSSVSGGGGGGGGVLLGRVCEDSDVLYELEEEGVGGVGGVGGGGDDANLQTMSAAVSDESVAGDSGVYEAYPKGSASPPETPQVQIKIRYSRQESLLNVVVERARNLSMLNTEEGCKVCVKVQLFPAGTATFTCCTHLDSNTERPTFGETFTFPVAPRKLPSKTLQVNVWAVSDTNETFDEECVGYAQISLADFCLDAPQTRWYNILNFALLRPDHLTRDDQSSKSSTLRSSVSTSCVKEESSDESTIISSQTSTLTRNLGPEALRLNLPLTSQDFEHVIDSDDDDDQEEEEEEEEDEEEEEEEGREEEQMEEALENAEDTAVDGDSTDQLIEMADKETNTECMFLPLSAGLAGSRTSLAPPLAPPHTTTLHHHLHPHHPKPGIPVIKRSQTFTPSAAVGKSNYVCRLNRSDSDSCVPMYRRAPFQRGTAERRSLRWKGRLGGSLRLSTRSPGSSGLKGGRTSLDLELDLAAQQRRLRQLHDELEGLRSLKTQLEGVKNSPDPPYWLTDQNTMTSVLSQATKGGGAKSPEDRRMEKMLRKTSREIHKLRNSKTPRGQPDVVSFKEKMAFFLKSSPTIPPLNVDSDSEKTSAHVDTPDTSPPTVPESPPNPHRKYFHARNFRLAASVSRFGIITHSLTHTRINHHSLTHTRIITHSLTHTRIITHSLTHTRIINHSLTHTRINHHSLSRSLTHTRIITHSLSNTRTINHSHLFHLSHLSGHIHCRSSTHGARSDYDWCRTQSVQT</sequence>
<dbReference type="PROSITE" id="PS50004">
    <property type="entry name" value="C2"/>
    <property type="match status" value="1"/>
</dbReference>
<feature type="compositionally biased region" description="Low complexity" evidence="16">
    <location>
        <begin position="486"/>
        <end position="507"/>
    </location>
</feature>
<dbReference type="GO" id="GO:0035330">
    <property type="term" value="P:regulation of hippo signaling"/>
    <property type="evidence" value="ECO:0007669"/>
    <property type="project" value="TreeGrafter"/>
</dbReference>
<gene>
    <name evidence="19" type="ORF">Pcinc_028029</name>
</gene>
<feature type="domain" description="WW" evidence="18">
    <location>
        <begin position="13"/>
        <end position="46"/>
    </location>
</feature>
<dbReference type="InterPro" id="IPR051105">
    <property type="entry name" value="WWC/KIBRA_Hippo_Reg"/>
</dbReference>
<feature type="compositionally biased region" description="Acidic residues" evidence="16">
    <location>
        <begin position="912"/>
        <end position="957"/>
    </location>
</feature>
<comment type="function">
    <text evidence="13">Regulator of the Hippo/SWH (Sav/Wts/Hpo) signaling pathway, a signaling pathway that plays a pivotal role in organ size control and tumor suppression by restricting proliferation and promoting apoptosis. The core of this pathway is composed of a kinase cascade wherein Hippo (Hpo), in complex with its regulatory protein Salvador (Sav), phosphorylates and activates Warts (Wts) in complex with its regulatory protein Mats, which in turn phosphorylates and inactivates the Yorkie (Yki) oncoprotein. Kibra acts synergistically along with Ex and Mer to regulate the Hippo signaling pathway.</text>
</comment>
<dbReference type="Gene3D" id="2.20.70.10">
    <property type="match status" value="1"/>
</dbReference>
<feature type="non-terminal residue" evidence="19">
    <location>
        <position position="1"/>
    </location>
</feature>
<evidence type="ECO:0000256" key="12">
    <source>
        <dbReference type="ARBA" id="ARBA00023163"/>
    </source>
</evidence>
<dbReference type="GO" id="GO:0019900">
    <property type="term" value="F:kinase binding"/>
    <property type="evidence" value="ECO:0007669"/>
    <property type="project" value="TreeGrafter"/>
</dbReference>
<evidence type="ECO:0000256" key="13">
    <source>
        <dbReference type="ARBA" id="ARBA00024960"/>
    </source>
</evidence>
<dbReference type="Pfam" id="PF25802">
    <property type="entry name" value="WWC1"/>
    <property type="match status" value="1"/>
</dbReference>
<keyword evidence="5" id="KW-1003">Cell membrane</keyword>
<keyword evidence="20" id="KW-1185">Reference proteome</keyword>
<evidence type="ECO:0000256" key="3">
    <source>
        <dbReference type="ARBA" id="ARBA00010585"/>
    </source>
</evidence>
<dbReference type="GO" id="GO:0016324">
    <property type="term" value="C:apical plasma membrane"/>
    <property type="evidence" value="ECO:0007669"/>
    <property type="project" value="UniProtKB-SubCell"/>
</dbReference>
<keyword evidence="7" id="KW-0597">Phosphoprotein</keyword>
<proteinExistence type="inferred from homology"/>
<dbReference type="GO" id="GO:0046621">
    <property type="term" value="P:negative regulation of organ growth"/>
    <property type="evidence" value="ECO:0007669"/>
    <property type="project" value="TreeGrafter"/>
</dbReference>
<keyword evidence="9" id="KW-0805">Transcription regulation</keyword>
<dbReference type="SUPFAM" id="SSF49562">
    <property type="entry name" value="C2 domain (Calcium/lipid-binding domain, CaLB)"/>
    <property type="match status" value="1"/>
</dbReference>
<dbReference type="InterPro" id="IPR057747">
    <property type="entry name" value="WWC1_hairpin"/>
</dbReference>
<feature type="compositionally biased region" description="Pro residues" evidence="16">
    <location>
        <begin position="1228"/>
        <end position="1239"/>
    </location>
</feature>
<evidence type="ECO:0000256" key="7">
    <source>
        <dbReference type="ARBA" id="ARBA00022553"/>
    </source>
</evidence>
<dbReference type="GO" id="GO:0005737">
    <property type="term" value="C:cytoplasm"/>
    <property type="evidence" value="ECO:0007669"/>
    <property type="project" value="UniProtKB-SubCell"/>
</dbReference>
<dbReference type="PROSITE" id="PS50020">
    <property type="entry name" value="WW_DOMAIN_2"/>
    <property type="match status" value="1"/>
</dbReference>
<keyword evidence="12" id="KW-0804">Transcription</keyword>
<dbReference type="EMBL" id="JAWQEG010003398">
    <property type="protein sequence ID" value="KAK3866437.1"/>
    <property type="molecule type" value="Genomic_DNA"/>
</dbReference>
<keyword evidence="8" id="KW-0677">Repeat</keyword>
<evidence type="ECO:0000256" key="1">
    <source>
        <dbReference type="ARBA" id="ARBA00004221"/>
    </source>
</evidence>
<feature type="coiled-coil region" evidence="15">
    <location>
        <begin position="275"/>
        <end position="302"/>
    </location>
</feature>
<evidence type="ECO:0000256" key="2">
    <source>
        <dbReference type="ARBA" id="ARBA00004496"/>
    </source>
</evidence>
<name>A0AAE1K7V2_PETCI</name>
<dbReference type="SMART" id="SM00456">
    <property type="entry name" value="WW"/>
    <property type="match status" value="1"/>
</dbReference>
<organism evidence="19 20">
    <name type="scientific">Petrolisthes cinctipes</name>
    <name type="common">Flat porcelain crab</name>
    <dbReference type="NCBI Taxonomy" id="88211"/>
    <lineage>
        <taxon>Eukaryota</taxon>
        <taxon>Metazoa</taxon>
        <taxon>Ecdysozoa</taxon>
        <taxon>Arthropoda</taxon>
        <taxon>Crustacea</taxon>
        <taxon>Multicrustacea</taxon>
        <taxon>Malacostraca</taxon>
        <taxon>Eumalacostraca</taxon>
        <taxon>Eucarida</taxon>
        <taxon>Decapoda</taxon>
        <taxon>Pleocyemata</taxon>
        <taxon>Anomura</taxon>
        <taxon>Galatheoidea</taxon>
        <taxon>Porcellanidae</taxon>
        <taxon>Petrolisthes</taxon>
    </lineage>
</organism>
<dbReference type="SUPFAM" id="SSF51045">
    <property type="entry name" value="WW domain"/>
    <property type="match status" value="1"/>
</dbReference>
<dbReference type="Pfam" id="PF00168">
    <property type="entry name" value="C2"/>
    <property type="match status" value="1"/>
</dbReference>
<accession>A0AAE1K7V2</accession>
<feature type="coiled-coil region" evidence="15">
    <location>
        <begin position="197"/>
        <end position="224"/>
    </location>
</feature>
<comment type="subunit">
    <text evidence="14">Forms a complex with Mer and Ex. Interacts (via domain WW 1) with Ex (via RXPPXY motif). Interacts with Mer, Sav, Hpo and Wts.</text>
</comment>
<feature type="region of interest" description="Disordered" evidence="16">
    <location>
        <begin position="848"/>
        <end position="885"/>
    </location>
</feature>
<dbReference type="InterPro" id="IPR035892">
    <property type="entry name" value="C2_domain_sf"/>
</dbReference>
<comment type="similarity">
    <text evidence="3">Belongs to the WWC family. KIBRA subfamily.</text>
</comment>
<comment type="subcellular location">
    <subcellularLocation>
        <location evidence="1">Apical cell membrane</location>
    </subcellularLocation>
    <subcellularLocation>
        <location evidence="2">Cytoplasm</location>
    </subcellularLocation>
</comment>
<dbReference type="PANTHER" id="PTHR14791:SF29">
    <property type="entry name" value="PROTEIN KIBRA"/>
    <property type="match status" value="1"/>
</dbReference>
<evidence type="ECO:0000256" key="10">
    <source>
        <dbReference type="ARBA" id="ARBA00023054"/>
    </source>
</evidence>
<dbReference type="InterPro" id="IPR001202">
    <property type="entry name" value="WW_dom"/>
</dbReference>
<dbReference type="GO" id="GO:0060090">
    <property type="term" value="F:molecular adaptor activity"/>
    <property type="evidence" value="ECO:0007669"/>
    <property type="project" value="TreeGrafter"/>
</dbReference>
<evidence type="ECO:0000256" key="8">
    <source>
        <dbReference type="ARBA" id="ARBA00022737"/>
    </source>
</evidence>
<evidence type="ECO:0000259" key="18">
    <source>
        <dbReference type="PROSITE" id="PS50020"/>
    </source>
</evidence>
<feature type="compositionally biased region" description="Low complexity" evidence="16">
    <location>
        <begin position="854"/>
        <end position="866"/>
    </location>
</feature>
<keyword evidence="10 15" id="KW-0175">Coiled coil</keyword>
<evidence type="ECO:0000256" key="6">
    <source>
        <dbReference type="ARBA" id="ARBA00022490"/>
    </source>
</evidence>
<evidence type="ECO:0000259" key="17">
    <source>
        <dbReference type="PROSITE" id="PS50004"/>
    </source>
</evidence>
<dbReference type="SMART" id="SM00239">
    <property type="entry name" value="C2"/>
    <property type="match status" value="1"/>
</dbReference>
<dbReference type="Gene3D" id="2.60.40.150">
    <property type="entry name" value="C2 domain"/>
    <property type="match status" value="1"/>
</dbReference>
<feature type="compositionally biased region" description="Basic and acidic residues" evidence="16">
    <location>
        <begin position="1215"/>
        <end position="1225"/>
    </location>
</feature>
<evidence type="ECO:0000313" key="19">
    <source>
        <dbReference type="EMBL" id="KAK3866437.1"/>
    </source>
</evidence>
<evidence type="ECO:0000256" key="16">
    <source>
        <dbReference type="SAM" id="MobiDB-lite"/>
    </source>
</evidence>
<comment type="caution">
    <text evidence="19">The sequence shown here is derived from an EMBL/GenBank/DDBJ whole genome shotgun (WGS) entry which is preliminary data.</text>
</comment>
<feature type="region of interest" description="Disordered" evidence="16">
    <location>
        <begin position="900"/>
        <end position="957"/>
    </location>
</feature>
<feature type="region of interest" description="Disordered" evidence="16">
    <location>
        <begin position="470"/>
        <end position="515"/>
    </location>
</feature>
<dbReference type="InterPro" id="IPR036020">
    <property type="entry name" value="WW_dom_sf"/>
</dbReference>
<evidence type="ECO:0000313" key="20">
    <source>
        <dbReference type="Proteomes" id="UP001286313"/>
    </source>
</evidence>
<evidence type="ECO:0000256" key="11">
    <source>
        <dbReference type="ARBA" id="ARBA00023136"/>
    </source>
</evidence>
<keyword evidence="11" id="KW-0472">Membrane</keyword>
<reference evidence="19" key="1">
    <citation type="submission" date="2023-10" db="EMBL/GenBank/DDBJ databases">
        <title>Genome assemblies of two species of porcelain crab, Petrolisthes cinctipes and Petrolisthes manimaculis (Anomura: Porcellanidae).</title>
        <authorList>
            <person name="Angst P."/>
        </authorList>
    </citation>
    <scope>NUCLEOTIDE SEQUENCE</scope>
    <source>
        <strain evidence="19">PB745_01</strain>
        <tissue evidence="19">Gill</tissue>
    </source>
</reference>
<evidence type="ECO:0000256" key="9">
    <source>
        <dbReference type="ARBA" id="ARBA00023015"/>
    </source>
</evidence>